<comment type="caution">
    <text evidence="1">The sequence shown here is derived from an EMBL/GenBank/DDBJ whole genome shotgun (WGS) entry which is preliminary data.</text>
</comment>
<name>A0A4Y2TVS4_ARAVE</name>
<dbReference type="AlphaFoldDB" id="A0A4Y2TVS4"/>
<organism evidence="1 2">
    <name type="scientific">Araneus ventricosus</name>
    <name type="common">Orbweaver spider</name>
    <name type="synonym">Epeira ventricosa</name>
    <dbReference type="NCBI Taxonomy" id="182803"/>
    <lineage>
        <taxon>Eukaryota</taxon>
        <taxon>Metazoa</taxon>
        <taxon>Ecdysozoa</taxon>
        <taxon>Arthropoda</taxon>
        <taxon>Chelicerata</taxon>
        <taxon>Arachnida</taxon>
        <taxon>Araneae</taxon>
        <taxon>Araneomorphae</taxon>
        <taxon>Entelegynae</taxon>
        <taxon>Araneoidea</taxon>
        <taxon>Araneidae</taxon>
        <taxon>Araneus</taxon>
    </lineage>
</organism>
<dbReference type="Proteomes" id="UP000499080">
    <property type="component" value="Unassembled WGS sequence"/>
</dbReference>
<proteinExistence type="predicted"/>
<evidence type="ECO:0000313" key="2">
    <source>
        <dbReference type="Proteomes" id="UP000499080"/>
    </source>
</evidence>
<gene>
    <name evidence="1" type="ORF">AVEN_263120_1</name>
</gene>
<dbReference type="EMBL" id="BGPR01031361">
    <property type="protein sequence ID" value="GBO04382.1"/>
    <property type="molecule type" value="Genomic_DNA"/>
</dbReference>
<reference evidence="1 2" key="1">
    <citation type="journal article" date="2019" name="Sci. Rep.">
        <title>Orb-weaving spider Araneus ventricosus genome elucidates the spidroin gene catalogue.</title>
        <authorList>
            <person name="Kono N."/>
            <person name="Nakamura H."/>
            <person name="Ohtoshi R."/>
            <person name="Moran D.A.P."/>
            <person name="Shinohara A."/>
            <person name="Yoshida Y."/>
            <person name="Fujiwara M."/>
            <person name="Mori M."/>
            <person name="Tomita M."/>
            <person name="Arakawa K."/>
        </authorList>
    </citation>
    <scope>NUCLEOTIDE SEQUENCE [LARGE SCALE GENOMIC DNA]</scope>
</reference>
<evidence type="ECO:0000313" key="1">
    <source>
        <dbReference type="EMBL" id="GBO04382.1"/>
    </source>
</evidence>
<accession>A0A4Y2TVS4</accession>
<protein>
    <submittedName>
        <fullName evidence="1">Uncharacterized protein</fullName>
    </submittedName>
</protein>
<sequence>MELIGVCPLLQIYRPCSVTSMRNKAIYVSVAIGPLVFSNASNFPFHHVVLSRGGLRVAIASQVETCSIGLRSRNRHQSIGEYPQSLEIRRPERLSMWPRVIAH</sequence>
<keyword evidence="2" id="KW-1185">Reference proteome</keyword>